<evidence type="ECO:0000256" key="8">
    <source>
        <dbReference type="ARBA" id="ARBA00048679"/>
    </source>
</evidence>
<dbReference type="GO" id="GO:0005634">
    <property type="term" value="C:nucleus"/>
    <property type="evidence" value="ECO:0007669"/>
    <property type="project" value="TreeGrafter"/>
</dbReference>
<evidence type="ECO:0000256" key="1">
    <source>
        <dbReference type="ARBA" id="ARBA00012513"/>
    </source>
</evidence>
<comment type="caution">
    <text evidence="11">The sequence shown here is derived from an EMBL/GenBank/DDBJ whole genome shotgun (WGS) entry which is preliminary data.</text>
</comment>
<evidence type="ECO:0000259" key="10">
    <source>
        <dbReference type="PROSITE" id="PS50011"/>
    </source>
</evidence>
<protein>
    <recommendedName>
        <fullName evidence="1">non-specific serine/threonine protein kinase</fullName>
        <ecNumber evidence="1">2.7.11.1</ecNumber>
    </recommendedName>
</protein>
<sequence length="249" mass="28723">MVPSRRQFSQPRTFSNTSFQVIDSSTLIEEERIPSYKAQQYYPAFIGEIVNTKYQVIGKLGYGSSSTVWLCWDLENHQYVALKINVNSSASHRELPIYDRINQIRSNHPGQKCLRMLLDSFDISGPFGRHHCLVHQPLGMSLYDLQMRARDQVFSKDVLRTSIRQLLAALDFLHMEAHIIHTDLQPSNLLMGIDDQSILSEYEKDELEHPIPRKIAEDRTIYLSRPPPFTFGPPVLCDFSEARLGEEEK</sequence>
<evidence type="ECO:0000256" key="2">
    <source>
        <dbReference type="ARBA" id="ARBA00022527"/>
    </source>
</evidence>
<dbReference type="Gene3D" id="1.10.510.10">
    <property type="entry name" value="Transferase(Phosphotransferase) domain 1"/>
    <property type="match status" value="1"/>
</dbReference>
<comment type="catalytic activity">
    <reaction evidence="8">
        <text>L-seryl-[protein] + ATP = O-phospho-L-seryl-[protein] + ADP + H(+)</text>
        <dbReference type="Rhea" id="RHEA:17989"/>
        <dbReference type="Rhea" id="RHEA-COMP:9863"/>
        <dbReference type="Rhea" id="RHEA-COMP:11604"/>
        <dbReference type="ChEBI" id="CHEBI:15378"/>
        <dbReference type="ChEBI" id="CHEBI:29999"/>
        <dbReference type="ChEBI" id="CHEBI:30616"/>
        <dbReference type="ChEBI" id="CHEBI:83421"/>
        <dbReference type="ChEBI" id="CHEBI:456216"/>
        <dbReference type="EC" id="2.7.11.1"/>
    </reaction>
</comment>
<dbReference type="Proteomes" id="UP000214365">
    <property type="component" value="Unassembled WGS sequence"/>
</dbReference>
<reference evidence="11 12" key="1">
    <citation type="submission" date="2015-06" db="EMBL/GenBank/DDBJ databases">
        <title>Talaromyces atroroseus IBT 11181 draft genome.</title>
        <authorList>
            <person name="Rasmussen K.B."/>
            <person name="Rasmussen S."/>
            <person name="Petersen B."/>
            <person name="Sicheritz-Ponten T."/>
            <person name="Mortensen U.H."/>
            <person name="Thrane U."/>
        </authorList>
    </citation>
    <scope>NUCLEOTIDE SEQUENCE [LARGE SCALE GENOMIC DNA]</scope>
    <source>
        <strain evidence="11 12">IBT 11181</strain>
    </source>
</reference>
<dbReference type="EMBL" id="LFMY01000017">
    <property type="protein sequence ID" value="OKL55777.1"/>
    <property type="molecule type" value="Genomic_DNA"/>
</dbReference>
<keyword evidence="12" id="KW-1185">Reference proteome</keyword>
<dbReference type="PANTHER" id="PTHR47634:SF9">
    <property type="entry name" value="PROTEIN KINASE DOMAIN-CONTAINING PROTEIN-RELATED"/>
    <property type="match status" value="1"/>
</dbReference>
<keyword evidence="5" id="KW-0418">Kinase</keyword>
<dbReference type="InterPro" id="IPR051334">
    <property type="entry name" value="SRPK"/>
</dbReference>
<dbReference type="PANTHER" id="PTHR47634">
    <property type="entry name" value="PROTEIN KINASE DOMAIN-CONTAINING PROTEIN-RELATED"/>
    <property type="match status" value="1"/>
</dbReference>
<dbReference type="InterPro" id="IPR000719">
    <property type="entry name" value="Prot_kinase_dom"/>
</dbReference>
<dbReference type="GO" id="GO:0005524">
    <property type="term" value="F:ATP binding"/>
    <property type="evidence" value="ECO:0007669"/>
    <property type="project" value="UniProtKB-UniRule"/>
</dbReference>
<dbReference type="GO" id="GO:0004674">
    <property type="term" value="F:protein serine/threonine kinase activity"/>
    <property type="evidence" value="ECO:0007669"/>
    <property type="project" value="UniProtKB-KW"/>
</dbReference>
<organism evidence="11 12">
    <name type="scientific">Talaromyces atroroseus</name>
    <dbReference type="NCBI Taxonomy" id="1441469"/>
    <lineage>
        <taxon>Eukaryota</taxon>
        <taxon>Fungi</taxon>
        <taxon>Dikarya</taxon>
        <taxon>Ascomycota</taxon>
        <taxon>Pezizomycotina</taxon>
        <taxon>Eurotiomycetes</taxon>
        <taxon>Eurotiomycetidae</taxon>
        <taxon>Eurotiales</taxon>
        <taxon>Trichocomaceae</taxon>
        <taxon>Talaromyces</taxon>
        <taxon>Talaromyces sect. Trachyspermi</taxon>
    </lineage>
</organism>
<keyword evidence="2" id="KW-0723">Serine/threonine-protein kinase</keyword>
<dbReference type="SUPFAM" id="SSF56112">
    <property type="entry name" value="Protein kinase-like (PK-like)"/>
    <property type="match status" value="1"/>
</dbReference>
<evidence type="ECO:0000256" key="5">
    <source>
        <dbReference type="ARBA" id="ARBA00022777"/>
    </source>
</evidence>
<dbReference type="Pfam" id="PF00069">
    <property type="entry name" value="Pkinase"/>
    <property type="match status" value="1"/>
</dbReference>
<dbReference type="InterPro" id="IPR017441">
    <property type="entry name" value="Protein_kinase_ATP_BS"/>
</dbReference>
<dbReference type="GO" id="GO:0000245">
    <property type="term" value="P:spliceosomal complex assembly"/>
    <property type="evidence" value="ECO:0007669"/>
    <property type="project" value="TreeGrafter"/>
</dbReference>
<dbReference type="SMART" id="SM00220">
    <property type="entry name" value="S_TKc"/>
    <property type="match status" value="1"/>
</dbReference>
<keyword evidence="6 9" id="KW-0067">ATP-binding</keyword>
<evidence type="ECO:0000256" key="9">
    <source>
        <dbReference type="PROSITE-ProRule" id="PRU10141"/>
    </source>
</evidence>
<dbReference type="Gene3D" id="3.30.200.20">
    <property type="entry name" value="Phosphorylase Kinase, domain 1"/>
    <property type="match status" value="1"/>
</dbReference>
<evidence type="ECO:0000256" key="4">
    <source>
        <dbReference type="ARBA" id="ARBA00022741"/>
    </source>
</evidence>
<dbReference type="EC" id="2.7.11.1" evidence="1"/>
<name>A0A225AQP6_TALAT</name>
<dbReference type="STRING" id="1441469.A0A225AQP6"/>
<dbReference type="RefSeq" id="XP_020115898.1">
    <property type="nucleotide sequence ID" value="XM_020263944.1"/>
</dbReference>
<dbReference type="AlphaFoldDB" id="A0A225AQP6"/>
<keyword evidence="4 9" id="KW-0547">Nucleotide-binding</keyword>
<dbReference type="OrthoDB" id="5979581at2759"/>
<evidence type="ECO:0000256" key="7">
    <source>
        <dbReference type="ARBA" id="ARBA00047899"/>
    </source>
</evidence>
<gene>
    <name evidence="11" type="ORF">UA08_08895</name>
</gene>
<evidence type="ECO:0000256" key="3">
    <source>
        <dbReference type="ARBA" id="ARBA00022679"/>
    </source>
</evidence>
<feature type="domain" description="Protein kinase" evidence="10">
    <location>
        <begin position="54"/>
        <end position="249"/>
    </location>
</feature>
<dbReference type="InterPro" id="IPR011009">
    <property type="entry name" value="Kinase-like_dom_sf"/>
</dbReference>
<dbReference type="PROSITE" id="PS00107">
    <property type="entry name" value="PROTEIN_KINASE_ATP"/>
    <property type="match status" value="1"/>
</dbReference>
<proteinExistence type="predicted"/>
<evidence type="ECO:0000313" key="11">
    <source>
        <dbReference type="EMBL" id="OKL55777.1"/>
    </source>
</evidence>
<comment type="catalytic activity">
    <reaction evidence="7">
        <text>L-threonyl-[protein] + ATP = O-phospho-L-threonyl-[protein] + ADP + H(+)</text>
        <dbReference type="Rhea" id="RHEA:46608"/>
        <dbReference type="Rhea" id="RHEA-COMP:11060"/>
        <dbReference type="Rhea" id="RHEA-COMP:11605"/>
        <dbReference type="ChEBI" id="CHEBI:15378"/>
        <dbReference type="ChEBI" id="CHEBI:30013"/>
        <dbReference type="ChEBI" id="CHEBI:30616"/>
        <dbReference type="ChEBI" id="CHEBI:61977"/>
        <dbReference type="ChEBI" id="CHEBI:456216"/>
        <dbReference type="EC" id="2.7.11.1"/>
    </reaction>
</comment>
<dbReference type="GO" id="GO:0005737">
    <property type="term" value="C:cytoplasm"/>
    <property type="evidence" value="ECO:0007669"/>
    <property type="project" value="TreeGrafter"/>
</dbReference>
<dbReference type="GO" id="GO:0050684">
    <property type="term" value="P:regulation of mRNA processing"/>
    <property type="evidence" value="ECO:0007669"/>
    <property type="project" value="TreeGrafter"/>
</dbReference>
<keyword evidence="3" id="KW-0808">Transferase</keyword>
<accession>A0A225AQP6</accession>
<evidence type="ECO:0000313" key="12">
    <source>
        <dbReference type="Proteomes" id="UP000214365"/>
    </source>
</evidence>
<feature type="binding site" evidence="9">
    <location>
        <position position="83"/>
    </location>
    <ligand>
        <name>ATP</name>
        <dbReference type="ChEBI" id="CHEBI:30616"/>
    </ligand>
</feature>
<dbReference type="PROSITE" id="PS50011">
    <property type="entry name" value="PROTEIN_KINASE_DOM"/>
    <property type="match status" value="1"/>
</dbReference>
<evidence type="ECO:0000256" key="6">
    <source>
        <dbReference type="ARBA" id="ARBA00022840"/>
    </source>
</evidence>
<dbReference type="GeneID" id="31008651"/>